<proteinExistence type="predicted"/>
<gene>
    <name evidence="2" type="ORF">I598_0800</name>
</gene>
<evidence type="ECO:0000259" key="1">
    <source>
        <dbReference type="Pfam" id="PF18480"/>
    </source>
</evidence>
<protein>
    <recommendedName>
        <fullName evidence="1">DUF5615 domain-containing protein</fullName>
    </recommendedName>
</protein>
<evidence type="ECO:0000313" key="2">
    <source>
        <dbReference type="EMBL" id="ANC30376.1"/>
    </source>
</evidence>
<feature type="domain" description="DUF5615" evidence="1">
    <location>
        <begin position="2"/>
        <end position="87"/>
    </location>
</feature>
<name>A0A168ERD8_9MICO</name>
<dbReference type="EMBL" id="CP014209">
    <property type="protein sequence ID" value="ANC30376.1"/>
    <property type="molecule type" value="Genomic_DNA"/>
</dbReference>
<evidence type="ECO:0000313" key="3">
    <source>
        <dbReference type="Proteomes" id="UP000076794"/>
    </source>
</evidence>
<accession>A0A168ERD8</accession>
<organism evidence="2 3">
    <name type="scientific">Isoptericola dokdonensis DS-3</name>
    <dbReference type="NCBI Taxonomy" id="1300344"/>
    <lineage>
        <taxon>Bacteria</taxon>
        <taxon>Bacillati</taxon>
        <taxon>Actinomycetota</taxon>
        <taxon>Actinomycetes</taxon>
        <taxon>Micrococcales</taxon>
        <taxon>Promicromonosporaceae</taxon>
        <taxon>Isoptericola</taxon>
    </lineage>
</organism>
<dbReference type="InterPro" id="IPR041049">
    <property type="entry name" value="DUF5615"/>
</dbReference>
<dbReference type="PATRIC" id="fig|1300344.3.peg.805"/>
<dbReference type="Proteomes" id="UP000076794">
    <property type="component" value="Chromosome"/>
</dbReference>
<keyword evidence="3" id="KW-1185">Reference proteome</keyword>
<dbReference type="Pfam" id="PF18480">
    <property type="entry name" value="DUF5615"/>
    <property type="match status" value="1"/>
</dbReference>
<dbReference type="KEGG" id="ido:I598_0800"/>
<dbReference type="AlphaFoldDB" id="A0A168ERD8"/>
<reference evidence="2 3" key="1">
    <citation type="submission" date="2016-01" db="EMBL/GenBank/DDBJ databases">
        <title>Complete genome sequence of a soil Actinobacterium, Isoptericola dokdonensis DS-3.</title>
        <authorList>
            <person name="Kwon S.-K."/>
            <person name="Kim J.F."/>
        </authorList>
    </citation>
    <scope>NUCLEOTIDE SEQUENCE [LARGE SCALE GENOMIC DNA]</scope>
    <source>
        <strain evidence="2 3">DS-3</strain>
    </source>
</reference>
<dbReference type="RefSeq" id="WP_068201478.1">
    <property type="nucleotide sequence ID" value="NZ_CP014209.1"/>
</dbReference>
<sequence length="94" mass="10547">MLIEQGHQAEHVIDVGPADASDGDLWRYALDNQAVIVTKDEDFADMTAVRSPAPVIVWVRIGNTTRRGLLEWFQPLLGQVVEMVETGNNFIELR</sequence>
<dbReference type="OrthoDB" id="334367at2"/>